<dbReference type="Gene3D" id="3.40.50.2300">
    <property type="match status" value="2"/>
</dbReference>
<keyword evidence="2 3" id="KW-0732">Signal</keyword>
<reference evidence="6" key="1">
    <citation type="journal article" date="2019" name="Int. J. Syst. Evol. Microbiol.">
        <title>The Global Catalogue of Microorganisms (GCM) 10K type strain sequencing project: providing services to taxonomists for standard genome sequencing and annotation.</title>
        <authorList>
            <consortium name="The Broad Institute Genomics Platform"/>
            <consortium name="The Broad Institute Genome Sequencing Center for Infectious Disease"/>
            <person name="Wu L."/>
            <person name="Ma J."/>
        </authorList>
    </citation>
    <scope>NUCLEOTIDE SEQUENCE [LARGE SCALE GENOMIC DNA]</scope>
    <source>
        <strain evidence="6">KCTC 42282</strain>
    </source>
</reference>
<dbReference type="PANTHER" id="PTHR47235">
    <property type="entry name" value="BLR6548 PROTEIN"/>
    <property type="match status" value="1"/>
</dbReference>
<sequence length="418" mass="45906">MTSLTTRAPVSRRFATIALSGVFALAATFHAQAEKKYGPGASDTEVKIGNFVPYSGPASSFSLVGKVHDAYVRMLNDNGGINGRKISFISYDDHYSPPKAVEQTRKLLEKDEVLFLWQTLGTASNTAVLKYVNAKKVPHLMLSSGGTKFGDDPKTYPWTIPFNPAFATEGRIYANLIKEKYPNAKIAVLVQNDEYGKDIYKGFREGLGDKVSMIVAEAPYDLSDATVDSQMVKLKASGADLFVNLSTPKFAAQAIRKLGELNWKPVHILNNVASTKKTVLVPAGLDNAQGAITANYIMDASDPKWRDEAGMKKFKAFMEKYLPDLDRDSTLPIYAYAAAQTLEHVLREAGDDLSRENVMKVASNLKDFRPEVLLPGVVMNTSPTDHLPIEDMQVMVFRGDGWQPEGPLLSANASKKTQ</sequence>
<dbReference type="InterPro" id="IPR028081">
    <property type="entry name" value="Leu-bd"/>
</dbReference>
<dbReference type="PANTHER" id="PTHR47235:SF1">
    <property type="entry name" value="BLR6548 PROTEIN"/>
    <property type="match status" value="1"/>
</dbReference>
<dbReference type="Proteomes" id="UP001595704">
    <property type="component" value="Unassembled WGS sequence"/>
</dbReference>
<feature type="chain" id="PRO_5046556020" evidence="3">
    <location>
        <begin position="34"/>
        <end position="418"/>
    </location>
</feature>
<dbReference type="InterPro" id="IPR028082">
    <property type="entry name" value="Peripla_BP_I"/>
</dbReference>
<evidence type="ECO:0000256" key="3">
    <source>
        <dbReference type="SAM" id="SignalP"/>
    </source>
</evidence>
<evidence type="ECO:0000256" key="2">
    <source>
        <dbReference type="ARBA" id="ARBA00022729"/>
    </source>
</evidence>
<comment type="caution">
    <text evidence="5">The sequence shown here is derived from an EMBL/GenBank/DDBJ whole genome shotgun (WGS) entry which is preliminary data.</text>
</comment>
<accession>A0ABV7UES2</accession>
<dbReference type="EMBL" id="JBHRYC010000030">
    <property type="protein sequence ID" value="MFC3637210.1"/>
    <property type="molecule type" value="Genomic_DNA"/>
</dbReference>
<name>A0ABV7UES2_9HYPH</name>
<gene>
    <name evidence="5" type="ORF">ACFONL_07410</name>
</gene>
<evidence type="ECO:0000313" key="6">
    <source>
        <dbReference type="Proteomes" id="UP001595704"/>
    </source>
</evidence>
<protein>
    <submittedName>
        <fullName evidence="5">ABC transporter substrate-binding protein</fullName>
    </submittedName>
</protein>
<feature type="signal peptide" evidence="3">
    <location>
        <begin position="1"/>
        <end position="33"/>
    </location>
</feature>
<dbReference type="CDD" id="cd06343">
    <property type="entry name" value="PBP1_ABC_ligand_binding-like"/>
    <property type="match status" value="1"/>
</dbReference>
<keyword evidence="6" id="KW-1185">Reference proteome</keyword>
<evidence type="ECO:0000313" key="5">
    <source>
        <dbReference type="EMBL" id="MFC3637210.1"/>
    </source>
</evidence>
<feature type="domain" description="Leucine-binding protein" evidence="4">
    <location>
        <begin position="45"/>
        <end position="398"/>
    </location>
</feature>
<evidence type="ECO:0000259" key="4">
    <source>
        <dbReference type="Pfam" id="PF13458"/>
    </source>
</evidence>
<dbReference type="RefSeq" id="WP_373301690.1">
    <property type="nucleotide sequence ID" value="NZ_BNCG01000013.1"/>
</dbReference>
<evidence type="ECO:0000256" key="1">
    <source>
        <dbReference type="ARBA" id="ARBA00010062"/>
    </source>
</evidence>
<comment type="similarity">
    <text evidence="1">Belongs to the leucine-binding protein family.</text>
</comment>
<dbReference type="SUPFAM" id="SSF53822">
    <property type="entry name" value="Periplasmic binding protein-like I"/>
    <property type="match status" value="1"/>
</dbReference>
<proteinExistence type="inferred from homology"/>
<organism evidence="5 6">
    <name type="scientific">Camelimonas fluminis</name>
    <dbReference type="NCBI Taxonomy" id="1576911"/>
    <lineage>
        <taxon>Bacteria</taxon>
        <taxon>Pseudomonadati</taxon>
        <taxon>Pseudomonadota</taxon>
        <taxon>Alphaproteobacteria</taxon>
        <taxon>Hyphomicrobiales</taxon>
        <taxon>Chelatococcaceae</taxon>
        <taxon>Camelimonas</taxon>
    </lineage>
</organism>
<dbReference type="Pfam" id="PF13458">
    <property type="entry name" value="Peripla_BP_6"/>
    <property type="match status" value="1"/>
</dbReference>